<accession>A0A2G1VXU1</accession>
<comment type="caution">
    <text evidence="1">The sequence shown here is derived from an EMBL/GenBank/DDBJ whole genome shotgun (WGS) entry which is preliminary data.</text>
</comment>
<evidence type="ECO:0000313" key="2">
    <source>
        <dbReference type="Proteomes" id="UP000225740"/>
    </source>
</evidence>
<keyword evidence="2" id="KW-1185">Reference proteome</keyword>
<reference evidence="1 2" key="1">
    <citation type="submission" date="2017-06" db="EMBL/GenBank/DDBJ databases">
        <title>Description of Rhodopirellula bahusiensis sp. nov.</title>
        <authorList>
            <person name="Kizina J."/>
            <person name="Harder J."/>
        </authorList>
    </citation>
    <scope>NUCLEOTIDE SEQUENCE [LARGE SCALE GENOMIC DNA]</scope>
    <source>
        <strain evidence="1 2">SWK21</strain>
    </source>
</reference>
<proteinExistence type="predicted"/>
<organism evidence="1 2">
    <name type="scientific">Rhodopirellula bahusiensis</name>
    <dbReference type="NCBI Taxonomy" id="2014065"/>
    <lineage>
        <taxon>Bacteria</taxon>
        <taxon>Pseudomonadati</taxon>
        <taxon>Planctomycetota</taxon>
        <taxon>Planctomycetia</taxon>
        <taxon>Pirellulales</taxon>
        <taxon>Pirellulaceae</taxon>
        <taxon>Rhodopirellula</taxon>
    </lineage>
</organism>
<sequence>MSLTSVLLDSPPANLSGRLPADSFVVSVRVFCNTRFFCQTRDTFLKLVAEVNDVQSFQPQD</sequence>
<evidence type="ECO:0000313" key="1">
    <source>
        <dbReference type="EMBL" id="PHQ31565.1"/>
    </source>
</evidence>
<name>A0A2G1VXU1_9BACT</name>
<protein>
    <submittedName>
        <fullName evidence="1">Uncharacterized protein</fullName>
    </submittedName>
</protein>
<dbReference type="AlphaFoldDB" id="A0A2G1VXU1"/>
<dbReference type="EMBL" id="NIZW01000046">
    <property type="protein sequence ID" value="PHQ31565.1"/>
    <property type="molecule type" value="Genomic_DNA"/>
</dbReference>
<gene>
    <name evidence="1" type="ORF">CEE69_30580</name>
</gene>
<dbReference type="Proteomes" id="UP000225740">
    <property type="component" value="Unassembled WGS sequence"/>
</dbReference>